<dbReference type="RefSeq" id="WP_308454755.1">
    <property type="nucleotide sequence ID" value="NZ_JAJEQR010000062.1"/>
</dbReference>
<evidence type="ECO:0000313" key="2">
    <source>
        <dbReference type="EMBL" id="MCC2232347.1"/>
    </source>
</evidence>
<dbReference type="EMBL" id="JAJEQR010000062">
    <property type="protein sequence ID" value="MCC2232347.1"/>
    <property type="molecule type" value="Genomic_DNA"/>
</dbReference>
<protein>
    <submittedName>
        <fullName evidence="2">Uncharacterized protein</fullName>
    </submittedName>
</protein>
<accession>A0AAE3ECX8</accession>
<dbReference type="Proteomes" id="UP001198182">
    <property type="component" value="Unassembled WGS sequence"/>
</dbReference>
<proteinExistence type="predicted"/>
<keyword evidence="1" id="KW-1133">Transmembrane helix</keyword>
<feature type="transmembrane region" description="Helical" evidence="1">
    <location>
        <begin position="40"/>
        <end position="60"/>
    </location>
</feature>
<keyword evidence="1" id="KW-0812">Transmembrane</keyword>
<comment type="caution">
    <text evidence="2">The sequence shown here is derived from an EMBL/GenBank/DDBJ whole genome shotgun (WGS) entry which is preliminary data.</text>
</comment>
<feature type="transmembrane region" description="Helical" evidence="1">
    <location>
        <begin position="80"/>
        <end position="101"/>
    </location>
</feature>
<sequence>MVNETKVKWMTKAAMVKKKEERGMFITSRFYGDDYVSFQVIKAVLGVSFGFVLVVVLWFMENSEALLTACSVEELFLILKSMWILYLMLVLATILISVLVYTSRFWRARDHAREYTSSLKKIQKIYQKEEKNGKADRK</sequence>
<organism evidence="2 3">
    <name type="scientific">Hominifimenecus microfluidus</name>
    <dbReference type="NCBI Taxonomy" id="2885348"/>
    <lineage>
        <taxon>Bacteria</taxon>
        <taxon>Bacillati</taxon>
        <taxon>Bacillota</taxon>
        <taxon>Clostridia</taxon>
        <taxon>Lachnospirales</taxon>
        <taxon>Lachnospiraceae</taxon>
        <taxon>Hominifimenecus</taxon>
    </lineage>
</organism>
<dbReference type="AlphaFoldDB" id="A0AAE3ECX8"/>
<keyword evidence="1" id="KW-0472">Membrane</keyword>
<evidence type="ECO:0000313" key="3">
    <source>
        <dbReference type="Proteomes" id="UP001198182"/>
    </source>
</evidence>
<name>A0AAE3ECX8_9FIRM</name>
<gene>
    <name evidence="2" type="ORF">LKD81_15335</name>
</gene>
<evidence type="ECO:0000256" key="1">
    <source>
        <dbReference type="SAM" id="Phobius"/>
    </source>
</evidence>
<reference evidence="2" key="1">
    <citation type="submission" date="2021-10" db="EMBL/GenBank/DDBJ databases">
        <title>Anaerobic single-cell dispensing facilitates the cultivation of human gut bacteria.</title>
        <authorList>
            <person name="Afrizal A."/>
        </authorList>
    </citation>
    <scope>NUCLEOTIDE SEQUENCE</scope>
    <source>
        <strain evidence="2">CLA-AA-H215</strain>
    </source>
</reference>
<keyword evidence="3" id="KW-1185">Reference proteome</keyword>